<dbReference type="EMBL" id="LAZR01016604">
    <property type="protein sequence ID" value="KKM03771.1"/>
    <property type="molecule type" value="Genomic_DNA"/>
</dbReference>
<dbReference type="AlphaFoldDB" id="A0A0F9JD73"/>
<feature type="domain" description="Bacterial sugar transferase" evidence="7">
    <location>
        <begin position="5"/>
        <end position="126"/>
    </location>
</feature>
<dbReference type="GO" id="GO:0005886">
    <property type="term" value="C:plasma membrane"/>
    <property type="evidence" value="ECO:0007669"/>
    <property type="project" value="UniProtKB-SubCell"/>
</dbReference>
<dbReference type="InterPro" id="IPR003362">
    <property type="entry name" value="Bact_transf"/>
</dbReference>
<keyword evidence="6" id="KW-0472">Membrane</keyword>
<keyword evidence="5" id="KW-1133">Transmembrane helix</keyword>
<dbReference type="Pfam" id="PF02397">
    <property type="entry name" value="Bac_transf"/>
    <property type="match status" value="1"/>
</dbReference>
<evidence type="ECO:0000313" key="8">
    <source>
        <dbReference type="EMBL" id="KKM03771.1"/>
    </source>
</evidence>
<evidence type="ECO:0000256" key="4">
    <source>
        <dbReference type="ARBA" id="ARBA00022692"/>
    </source>
</evidence>
<comment type="subcellular location">
    <subcellularLocation>
        <location evidence="1">Cell membrane</location>
    </subcellularLocation>
</comment>
<keyword evidence="3" id="KW-0808">Transferase</keyword>
<evidence type="ECO:0000256" key="5">
    <source>
        <dbReference type="ARBA" id="ARBA00022989"/>
    </source>
</evidence>
<sequence length="133" mass="15959">MQLNRLIYTQERIGYKDKVFIIYKIRTMTNDKVTKIGKFLRETGLDELPQIINIIKRDMVLVGPRPLTPQDHKKFRRFTLSVKPGITGWWQIHGRNQNDIFQYDRQYIRTKSFWLDLYIILKTIPLVGLKRHG</sequence>
<evidence type="ECO:0000256" key="1">
    <source>
        <dbReference type="ARBA" id="ARBA00004236"/>
    </source>
</evidence>
<keyword evidence="2" id="KW-1003">Cell membrane</keyword>
<accession>A0A0F9JD73</accession>
<name>A0A0F9JD73_9ZZZZ</name>
<evidence type="ECO:0000256" key="2">
    <source>
        <dbReference type="ARBA" id="ARBA00022475"/>
    </source>
</evidence>
<dbReference type="PANTHER" id="PTHR30576:SF4">
    <property type="entry name" value="UNDECAPRENYL-PHOSPHATE GALACTOSE PHOSPHOTRANSFERASE"/>
    <property type="match status" value="1"/>
</dbReference>
<evidence type="ECO:0000259" key="7">
    <source>
        <dbReference type="Pfam" id="PF02397"/>
    </source>
</evidence>
<evidence type="ECO:0000256" key="3">
    <source>
        <dbReference type="ARBA" id="ARBA00022679"/>
    </source>
</evidence>
<evidence type="ECO:0000256" key="6">
    <source>
        <dbReference type="ARBA" id="ARBA00023136"/>
    </source>
</evidence>
<comment type="caution">
    <text evidence="8">The sequence shown here is derived from an EMBL/GenBank/DDBJ whole genome shotgun (WGS) entry which is preliminary data.</text>
</comment>
<protein>
    <recommendedName>
        <fullName evidence="7">Bacterial sugar transferase domain-containing protein</fullName>
    </recommendedName>
</protein>
<organism evidence="8">
    <name type="scientific">marine sediment metagenome</name>
    <dbReference type="NCBI Taxonomy" id="412755"/>
    <lineage>
        <taxon>unclassified sequences</taxon>
        <taxon>metagenomes</taxon>
        <taxon>ecological metagenomes</taxon>
    </lineage>
</organism>
<reference evidence="8" key="1">
    <citation type="journal article" date="2015" name="Nature">
        <title>Complex archaea that bridge the gap between prokaryotes and eukaryotes.</title>
        <authorList>
            <person name="Spang A."/>
            <person name="Saw J.H."/>
            <person name="Jorgensen S.L."/>
            <person name="Zaremba-Niedzwiedzka K."/>
            <person name="Martijn J."/>
            <person name="Lind A.E."/>
            <person name="van Eijk R."/>
            <person name="Schleper C."/>
            <person name="Guy L."/>
            <person name="Ettema T.J."/>
        </authorList>
    </citation>
    <scope>NUCLEOTIDE SEQUENCE</scope>
</reference>
<dbReference type="GO" id="GO:0016780">
    <property type="term" value="F:phosphotransferase activity, for other substituted phosphate groups"/>
    <property type="evidence" value="ECO:0007669"/>
    <property type="project" value="TreeGrafter"/>
</dbReference>
<gene>
    <name evidence="8" type="ORF">LCGC14_1771050</name>
</gene>
<proteinExistence type="predicted"/>
<keyword evidence="4" id="KW-0812">Transmembrane</keyword>
<dbReference type="PANTHER" id="PTHR30576">
    <property type="entry name" value="COLANIC BIOSYNTHESIS UDP-GLUCOSE LIPID CARRIER TRANSFERASE"/>
    <property type="match status" value="1"/>
</dbReference>